<name>A0A6J5NMJ8_9CAUD</name>
<gene>
    <name evidence="1" type="ORF">UFOVP722_24</name>
</gene>
<accession>A0A6J5NMJ8</accession>
<reference evidence="1" key="1">
    <citation type="submission" date="2020-04" db="EMBL/GenBank/DDBJ databases">
        <authorList>
            <person name="Chiriac C."/>
            <person name="Salcher M."/>
            <person name="Ghai R."/>
            <person name="Kavagutti S V."/>
        </authorList>
    </citation>
    <scope>NUCLEOTIDE SEQUENCE</scope>
</reference>
<evidence type="ECO:0008006" key="2">
    <source>
        <dbReference type="Google" id="ProtNLM"/>
    </source>
</evidence>
<evidence type="ECO:0000313" key="1">
    <source>
        <dbReference type="EMBL" id="CAB4159972.1"/>
    </source>
</evidence>
<organism evidence="1">
    <name type="scientific">uncultured Caudovirales phage</name>
    <dbReference type="NCBI Taxonomy" id="2100421"/>
    <lineage>
        <taxon>Viruses</taxon>
        <taxon>Duplodnaviria</taxon>
        <taxon>Heunggongvirae</taxon>
        <taxon>Uroviricota</taxon>
        <taxon>Caudoviricetes</taxon>
        <taxon>Peduoviridae</taxon>
        <taxon>Maltschvirus</taxon>
        <taxon>Maltschvirus maltsch</taxon>
    </lineage>
</organism>
<dbReference type="EMBL" id="LR796692">
    <property type="protein sequence ID" value="CAB4159972.1"/>
    <property type="molecule type" value="Genomic_DNA"/>
</dbReference>
<sequence>MALITLSELKSVLGIGDIYADSIVQAVADSAENIILSYLIFDDVSIVGASLTNNVARFYCHDNTFVVGQALTVTGCGSPFNGSRTVTKVGYDEYNVTYFEAAITNADISKRQIIPNGRAVLTSQAALYDTTPEVREAALAVACDIWITRTGTLGQQGVDFQSPAPYRLGRSMLTRVSGLLGKHLDTRGYLG</sequence>
<proteinExistence type="predicted"/>
<protein>
    <recommendedName>
        <fullName evidence="2">Gp6 domain containing protein</fullName>
    </recommendedName>
</protein>